<evidence type="ECO:0000313" key="3">
    <source>
        <dbReference type="EMBL" id="CAB4759122.1"/>
    </source>
</evidence>
<proteinExistence type="inferred from homology"/>
<dbReference type="SUPFAM" id="SSF51735">
    <property type="entry name" value="NAD(P)-binding Rossmann-fold domains"/>
    <property type="match status" value="1"/>
</dbReference>
<protein>
    <submittedName>
        <fullName evidence="4">Unannotated protein</fullName>
    </submittedName>
</protein>
<evidence type="ECO:0000259" key="2">
    <source>
        <dbReference type="Pfam" id="PF01370"/>
    </source>
</evidence>
<dbReference type="InterPro" id="IPR001509">
    <property type="entry name" value="Epimerase_deHydtase"/>
</dbReference>
<gene>
    <name evidence="3" type="ORF">UFOPK2754_02290</name>
    <name evidence="4" type="ORF">UFOPK3543_01342</name>
</gene>
<evidence type="ECO:0000313" key="4">
    <source>
        <dbReference type="EMBL" id="CAB4908749.1"/>
    </source>
</evidence>
<dbReference type="Gene3D" id="3.90.25.10">
    <property type="entry name" value="UDP-galactose 4-epimerase, domain 1"/>
    <property type="match status" value="1"/>
</dbReference>
<name>A0A6J7GZ70_9ZZZZ</name>
<sequence>MTGVAGFIGSTLATNLIDRGWVVRGIDCFTPYYDERIKHANLALLRERPGFSFADVNLCHDDIKDTFNGADVVFHLAGQPGVRLSWDEGFPTYLDLNVLATQRVLEALRRQPNTRLVYASSSSVYGNTDTVPTPESQLPRPFSPYGVTKLAGEHLCLAYAENHGVSARVLRYFTVYGPRQRPDMALHRMIVSALNGDAFSLFGDGSQVRDFTYVDDVVEATIAAGLSADASGHVINVAGGGSTTMTELVEIVGDAVGRPLRIETQPAQSGDVRATSGDTRLAHSVLGWRPMIDVREGVRRQTAWHRSRPR</sequence>
<dbReference type="PANTHER" id="PTHR43000">
    <property type="entry name" value="DTDP-D-GLUCOSE 4,6-DEHYDRATASE-RELATED"/>
    <property type="match status" value="1"/>
</dbReference>
<accession>A0A6J7GZ70</accession>
<dbReference type="Pfam" id="PF01370">
    <property type="entry name" value="Epimerase"/>
    <property type="match status" value="1"/>
</dbReference>
<comment type="similarity">
    <text evidence="1">Belongs to the NAD(P)-dependent epimerase/dehydratase family.</text>
</comment>
<reference evidence="4" key="1">
    <citation type="submission" date="2020-05" db="EMBL/GenBank/DDBJ databases">
        <authorList>
            <person name="Chiriac C."/>
            <person name="Salcher M."/>
            <person name="Ghai R."/>
            <person name="Kavagutti S V."/>
        </authorList>
    </citation>
    <scope>NUCLEOTIDE SEQUENCE</scope>
</reference>
<feature type="domain" description="NAD-dependent epimerase/dehydratase" evidence="2">
    <location>
        <begin position="1"/>
        <end position="238"/>
    </location>
</feature>
<dbReference type="PRINTS" id="PR01713">
    <property type="entry name" value="NUCEPIMERASE"/>
</dbReference>
<dbReference type="Gene3D" id="3.40.50.720">
    <property type="entry name" value="NAD(P)-binding Rossmann-like Domain"/>
    <property type="match status" value="1"/>
</dbReference>
<organism evidence="4">
    <name type="scientific">freshwater metagenome</name>
    <dbReference type="NCBI Taxonomy" id="449393"/>
    <lineage>
        <taxon>unclassified sequences</taxon>
        <taxon>metagenomes</taxon>
        <taxon>ecological metagenomes</taxon>
    </lineage>
</organism>
<dbReference type="EMBL" id="CAEZYR010000098">
    <property type="protein sequence ID" value="CAB4759122.1"/>
    <property type="molecule type" value="Genomic_DNA"/>
</dbReference>
<dbReference type="AlphaFoldDB" id="A0A6J7GZ70"/>
<dbReference type="InterPro" id="IPR036291">
    <property type="entry name" value="NAD(P)-bd_dom_sf"/>
</dbReference>
<evidence type="ECO:0000256" key="1">
    <source>
        <dbReference type="ARBA" id="ARBA00007637"/>
    </source>
</evidence>
<dbReference type="EMBL" id="CAFBMH010000042">
    <property type="protein sequence ID" value="CAB4908749.1"/>
    <property type="molecule type" value="Genomic_DNA"/>
</dbReference>